<dbReference type="AlphaFoldDB" id="A0A834TGX3"/>
<dbReference type="Proteomes" id="UP000634136">
    <property type="component" value="Unassembled WGS sequence"/>
</dbReference>
<accession>A0A834TGX3</accession>
<dbReference type="EMBL" id="JAAIUW010000008">
    <property type="protein sequence ID" value="KAF7820936.1"/>
    <property type="molecule type" value="Genomic_DNA"/>
</dbReference>
<feature type="region of interest" description="Disordered" evidence="1">
    <location>
        <begin position="110"/>
        <end position="145"/>
    </location>
</feature>
<feature type="compositionally biased region" description="Polar residues" evidence="1">
    <location>
        <begin position="111"/>
        <end position="134"/>
    </location>
</feature>
<sequence>MNFKIQSPKKLGYSDRAKTLDYAKAHIVESLTKAQKTNIRVHDKGQRSIPIISNNTKSPLQPKLHIDVAKIRKNLGEEANSDQILMSSEENLLQLESFDLNVEERLHLDTKTSNPKPNLSLNFKNHQAKSSPTSSDRRTMPKKFQATNCFKKRDLSSRKLCGPKQDANDYPNVWLSHGISDLSSS</sequence>
<protein>
    <submittedName>
        <fullName evidence="2">Uncharacterized protein</fullName>
    </submittedName>
</protein>
<reference evidence="2" key="1">
    <citation type="submission" date="2020-09" db="EMBL/GenBank/DDBJ databases">
        <title>Genome-Enabled Discovery of Anthraquinone Biosynthesis in Senna tora.</title>
        <authorList>
            <person name="Kang S.-H."/>
            <person name="Pandey R.P."/>
            <person name="Lee C.-M."/>
            <person name="Sim J.-S."/>
            <person name="Jeong J.-T."/>
            <person name="Choi B.-S."/>
            <person name="Jung M."/>
            <person name="Ginzburg D."/>
            <person name="Zhao K."/>
            <person name="Won S.Y."/>
            <person name="Oh T.-J."/>
            <person name="Yu Y."/>
            <person name="Kim N.-H."/>
            <person name="Lee O.R."/>
            <person name="Lee T.-H."/>
            <person name="Bashyal P."/>
            <person name="Kim T.-S."/>
            <person name="Lee W.-H."/>
            <person name="Kawkins C."/>
            <person name="Kim C.-K."/>
            <person name="Kim J.S."/>
            <person name="Ahn B.O."/>
            <person name="Rhee S.Y."/>
            <person name="Sohng J.K."/>
        </authorList>
    </citation>
    <scope>NUCLEOTIDE SEQUENCE</scope>
    <source>
        <tissue evidence="2">Leaf</tissue>
    </source>
</reference>
<organism evidence="2 3">
    <name type="scientific">Senna tora</name>
    <dbReference type="NCBI Taxonomy" id="362788"/>
    <lineage>
        <taxon>Eukaryota</taxon>
        <taxon>Viridiplantae</taxon>
        <taxon>Streptophyta</taxon>
        <taxon>Embryophyta</taxon>
        <taxon>Tracheophyta</taxon>
        <taxon>Spermatophyta</taxon>
        <taxon>Magnoliopsida</taxon>
        <taxon>eudicotyledons</taxon>
        <taxon>Gunneridae</taxon>
        <taxon>Pentapetalae</taxon>
        <taxon>rosids</taxon>
        <taxon>fabids</taxon>
        <taxon>Fabales</taxon>
        <taxon>Fabaceae</taxon>
        <taxon>Caesalpinioideae</taxon>
        <taxon>Cassia clade</taxon>
        <taxon>Senna</taxon>
    </lineage>
</organism>
<evidence type="ECO:0000313" key="3">
    <source>
        <dbReference type="Proteomes" id="UP000634136"/>
    </source>
</evidence>
<proteinExistence type="predicted"/>
<gene>
    <name evidence="2" type="ORF">G2W53_026391</name>
</gene>
<keyword evidence="3" id="KW-1185">Reference proteome</keyword>
<name>A0A834TGX3_9FABA</name>
<comment type="caution">
    <text evidence="2">The sequence shown here is derived from an EMBL/GenBank/DDBJ whole genome shotgun (WGS) entry which is preliminary data.</text>
</comment>
<evidence type="ECO:0000313" key="2">
    <source>
        <dbReference type="EMBL" id="KAF7820936.1"/>
    </source>
</evidence>
<evidence type="ECO:0000256" key="1">
    <source>
        <dbReference type="SAM" id="MobiDB-lite"/>
    </source>
</evidence>